<dbReference type="Gene3D" id="3.40.50.720">
    <property type="entry name" value="NAD(P)-binding Rossmann-like Domain"/>
    <property type="match status" value="1"/>
</dbReference>
<evidence type="ECO:0000256" key="3">
    <source>
        <dbReference type="ARBA" id="ARBA00023002"/>
    </source>
</evidence>
<dbReference type="PRINTS" id="PR00080">
    <property type="entry name" value="SDRFAMILY"/>
</dbReference>
<dbReference type="GO" id="GO:0005811">
    <property type="term" value="C:lipid droplet"/>
    <property type="evidence" value="ECO:0007669"/>
    <property type="project" value="TreeGrafter"/>
</dbReference>
<dbReference type="GO" id="GO:0006654">
    <property type="term" value="P:phosphatidic acid biosynthetic process"/>
    <property type="evidence" value="ECO:0007669"/>
    <property type="project" value="TreeGrafter"/>
</dbReference>
<accession>A0A0H5C131</accession>
<reference evidence="5" key="1">
    <citation type="submission" date="2014-12" db="EMBL/GenBank/DDBJ databases">
        <authorList>
            <person name="Jaenicke S."/>
        </authorList>
    </citation>
    <scope>NUCLEOTIDE SEQUENCE [LARGE SCALE GENOMIC DNA]</scope>
    <source>
        <strain evidence="5">CBS1600</strain>
    </source>
</reference>
<dbReference type="EMBL" id="KV453925">
    <property type="protein sequence ID" value="ODV76521.1"/>
    <property type="molecule type" value="Genomic_DNA"/>
</dbReference>
<evidence type="ECO:0000313" key="8">
    <source>
        <dbReference type="Proteomes" id="UP000094389"/>
    </source>
</evidence>
<dbReference type="OMA" id="GGTPDWF"/>
<dbReference type="GeneID" id="30991180"/>
<accession>A0A1E4SAJ0</accession>
<organism evidence="5 7">
    <name type="scientific">Cyberlindnera jadinii (strain ATCC 18201 / CBS 1600 / BCRC 20928 / JCM 3617 / NBRC 0987 / NRRL Y-1542)</name>
    <name type="common">Torula yeast</name>
    <name type="synonym">Candida utilis</name>
    <dbReference type="NCBI Taxonomy" id="983966"/>
    <lineage>
        <taxon>Eukaryota</taxon>
        <taxon>Fungi</taxon>
        <taxon>Dikarya</taxon>
        <taxon>Ascomycota</taxon>
        <taxon>Saccharomycotina</taxon>
        <taxon>Saccharomycetes</taxon>
        <taxon>Phaffomycetales</taxon>
        <taxon>Phaffomycetaceae</taxon>
        <taxon>Cyberlindnera</taxon>
    </lineage>
</organism>
<dbReference type="RefSeq" id="XP_020073560.1">
    <property type="nucleotide sequence ID" value="XM_020216784.1"/>
</dbReference>
<evidence type="ECO:0000256" key="1">
    <source>
        <dbReference type="ARBA" id="ARBA00006484"/>
    </source>
</evidence>
<dbReference type="STRING" id="983966.A0A0H5C131"/>
<proteinExistence type="inferred from homology"/>
<dbReference type="GO" id="GO:0004806">
    <property type="term" value="F:triacylglycerol lipase activity"/>
    <property type="evidence" value="ECO:0007669"/>
    <property type="project" value="TreeGrafter"/>
</dbReference>
<evidence type="ECO:0000313" key="6">
    <source>
        <dbReference type="EMBL" id="ODV76521.1"/>
    </source>
</evidence>
<keyword evidence="2" id="KW-0521">NADP</keyword>
<name>A0A0H5C131_CYBJN</name>
<dbReference type="PANTHER" id="PTHR44169">
    <property type="entry name" value="NADPH-DEPENDENT 1-ACYLDIHYDROXYACETONE PHOSPHATE REDUCTASE"/>
    <property type="match status" value="1"/>
</dbReference>
<dbReference type="InterPro" id="IPR020904">
    <property type="entry name" value="Sc_DH/Rdtase_CS"/>
</dbReference>
<protein>
    <submittedName>
        <fullName evidence="5">AYR1 protein</fullName>
    </submittedName>
    <submittedName>
        <fullName evidence="6">NAD(P)-binding protein</fullName>
    </submittedName>
</protein>
<evidence type="ECO:0000313" key="5">
    <source>
        <dbReference type="EMBL" id="CEP21147.1"/>
    </source>
</evidence>
<dbReference type="EMBL" id="CDQK01000001">
    <property type="protein sequence ID" value="CEP21147.1"/>
    <property type="molecule type" value="Genomic_DNA"/>
</dbReference>
<comment type="similarity">
    <text evidence="1 4">Belongs to the short-chain dehydrogenases/reductases (SDR) family.</text>
</comment>
<dbReference type="PROSITE" id="PS00061">
    <property type="entry name" value="ADH_SHORT"/>
    <property type="match status" value="1"/>
</dbReference>
<dbReference type="PRINTS" id="PR00081">
    <property type="entry name" value="GDHRDH"/>
</dbReference>
<gene>
    <name evidence="5" type="primary">AYR1</name>
    <name evidence="5" type="ORF">BN1211_1175</name>
    <name evidence="6" type="ORF">CYBJADRAFT_176402</name>
</gene>
<reference evidence="7" key="2">
    <citation type="journal article" date="2015" name="J. Biotechnol.">
        <title>The structure of the Cyberlindnera jadinii genome and its relation to Candida utilis analyzed by the occurrence of single nucleotide polymorphisms.</title>
        <authorList>
            <person name="Rupp O."/>
            <person name="Brinkrolf K."/>
            <person name="Buerth C."/>
            <person name="Kunigo M."/>
            <person name="Schneider J."/>
            <person name="Jaenicke S."/>
            <person name="Goesmann A."/>
            <person name="Puehler A."/>
            <person name="Jaeger K.-E."/>
            <person name="Ernst J.F."/>
        </authorList>
    </citation>
    <scope>NUCLEOTIDE SEQUENCE [LARGE SCALE GENOMIC DNA]</scope>
    <source>
        <strain evidence="7">ATCC 18201 / CBS 1600 / BCRC 20928 / JCM 3617 / NBRC 0987 / NRRL Y-1542</strain>
    </source>
</reference>
<sequence length="296" mass="32802">MPDLSTRQKVAVVTGASSGIGFQVSKQLAQLGWKVYGCARRVELIKPLEQLGVVPIQLDITSTEEVKKFKELLQSQLPDGKLDVLYNNAGQSCTLPAFDVTDAQVEQCFAVNVFAPIRLTRELQEFLINAKGTILFTGSLAGLAPFPFSSVYCSTKAAIHQFARALHLELKGFGIRVINVITGGVATDIADKRPVPSGSKFDFPVALQSFENRKKMAEKNKPLSAERYAKKVIGDILSSRDPIDVYRGTYSTILSTVVQYFPGWFVEFVLTVKFKLGPIFNYQRKKYGDDVDLHLE</sequence>
<dbReference type="CDD" id="cd05374">
    <property type="entry name" value="17beta-HSD-like_SDR_c"/>
    <property type="match status" value="1"/>
</dbReference>
<dbReference type="InterPro" id="IPR002347">
    <property type="entry name" value="SDR_fam"/>
</dbReference>
<evidence type="ECO:0000313" key="7">
    <source>
        <dbReference type="Proteomes" id="UP000038830"/>
    </source>
</evidence>
<dbReference type="GO" id="GO:0019433">
    <property type="term" value="P:triglyceride catabolic process"/>
    <property type="evidence" value="ECO:0007669"/>
    <property type="project" value="TreeGrafter"/>
</dbReference>
<dbReference type="Pfam" id="PF00106">
    <property type="entry name" value="adh_short"/>
    <property type="match status" value="1"/>
</dbReference>
<reference evidence="6 8" key="3">
    <citation type="journal article" date="2016" name="Proc. Natl. Acad. Sci. U.S.A.">
        <title>Comparative genomics of biotechnologically important yeasts.</title>
        <authorList>
            <person name="Riley R."/>
            <person name="Haridas S."/>
            <person name="Wolfe K.H."/>
            <person name="Lopes M.R."/>
            <person name="Hittinger C.T."/>
            <person name="Goeker M."/>
            <person name="Salamov A.A."/>
            <person name="Wisecaver J.H."/>
            <person name="Long T.M."/>
            <person name="Calvey C.H."/>
            <person name="Aerts A.L."/>
            <person name="Barry K.W."/>
            <person name="Choi C."/>
            <person name="Clum A."/>
            <person name="Coughlan A.Y."/>
            <person name="Deshpande S."/>
            <person name="Douglass A.P."/>
            <person name="Hanson S.J."/>
            <person name="Klenk H.-P."/>
            <person name="LaButti K.M."/>
            <person name="Lapidus A."/>
            <person name="Lindquist E.A."/>
            <person name="Lipzen A.M."/>
            <person name="Meier-Kolthoff J.P."/>
            <person name="Ohm R.A."/>
            <person name="Otillar R.P."/>
            <person name="Pangilinan J.L."/>
            <person name="Peng Y."/>
            <person name="Rokas A."/>
            <person name="Rosa C.A."/>
            <person name="Scheuner C."/>
            <person name="Sibirny A.A."/>
            <person name="Slot J.C."/>
            <person name="Stielow J.B."/>
            <person name="Sun H."/>
            <person name="Kurtzman C.P."/>
            <person name="Blackwell M."/>
            <person name="Grigoriev I.V."/>
            <person name="Jeffries T.W."/>
        </authorList>
    </citation>
    <scope>NUCLEOTIDE SEQUENCE [LARGE SCALE GENOMIC DNA]</scope>
    <source>
        <strain evidence="8">ATCC 18201 / CBS 1600 / BCRC 20928 / JCM 3617 / NBRC 0987 / NRRL Y-1542</strain>
        <strain evidence="6">NRRL Y-1542</strain>
    </source>
</reference>
<dbReference type="Proteomes" id="UP000094389">
    <property type="component" value="Unassembled WGS sequence"/>
</dbReference>
<dbReference type="Proteomes" id="UP000038830">
    <property type="component" value="Unassembled WGS sequence"/>
</dbReference>
<dbReference type="PANTHER" id="PTHR44169:SF6">
    <property type="entry name" value="NADPH-DEPENDENT 1-ACYLDIHYDROXYACETONE PHOSPHATE REDUCTASE"/>
    <property type="match status" value="1"/>
</dbReference>
<evidence type="ECO:0000256" key="2">
    <source>
        <dbReference type="ARBA" id="ARBA00022857"/>
    </source>
</evidence>
<keyword evidence="8" id="KW-1185">Reference proteome</keyword>
<dbReference type="AlphaFoldDB" id="A0A0H5C131"/>
<keyword evidence="3" id="KW-0560">Oxidoreductase</keyword>
<dbReference type="GO" id="GO:0005783">
    <property type="term" value="C:endoplasmic reticulum"/>
    <property type="evidence" value="ECO:0007669"/>
    <property type="project" value="TreeGrafter"/>
</dbReference>
<evidence type="ECO:0000256" key="4">
    <source>
        <dbReference type="RuleBase" id="RU000363"/>
    </source>
</evidence>
<dbReference type="FunFam" id="3.40.50.720:FF:000261">
    <property type="entry name" value="NADPH-dependent 1-acyldihydroxyacetone phosphate reductase"/>
    <property type="match status" value="1"/>
</dbReference>
<dbReference type="SUPFAM" id="SSF51735">
    <property type="entry name" value="NAD(P)-binding Rossmann-fold domains"/>
    <property type="match status" value="1"/>
</dbReference>
<dbReference type="InterPro" id="IPR036291">
    <property type="entry name" value="NAD(P)-bd_dom_sf"/>
</dbReference>
<dbReference type="GO" id="GO:0000140">
    <property type="term" value="F:acylglycerone-phosphate reductase (NADP+) activity"/>
    <property type="evidence" value="ECO:0007669"/>
    <property type="project" value="TreeGrafter"/>
</dbReference>
<dbReference type="OrthoDB" id="2102561at2759"/>